<reference evidence="1 2" key="1">
    <citation type="submission" date="2023-05" db="EMBL/GenBank/DDBJ databases">
        <title>Actinoplanes sp. NEAU-A12 genome sequencing.</title>
        <authorList>
            <person name="Wang Z.-S."/>
        </authorList>
    </citation>
    <scope>NUCLEOTIDE SEQUENCE [LARGE SCALE GENOMIC DNA]</scope>
    <source>
        <strain evidence="1 2">NEAU-A12</strain>
    </source>
</reference>
<dbReference type="EMBL" id="JASCTH010000019">
    <property type="protein sequence ID" value="MDI6102268.1"/>
    <property type="molecule type" value="Genomic_DNA"/>
</dbReference>
<sequence length="60" mass="6146">MDFPWDPFDRGTPSRRAGGLAGDAVASVRVDAGMPAVQADGEVVRVVVDAAGGPAWRPPA</sequence>
<proteinExistence type="predicted"/>
<protein>
    <submittedName>
        <fullName evidence="1">Uncharacterized protein</fullName>
    </submittedName>
</protein>
<evidence type="ECO:0000313" key="2">
    <source>
        <dbReference type="Proteomes" id="UP001241758"/>
    </source>
</evidence>
<dbReference type="Proteomes" id="UP001241758">
    <property type="component" value="Unassembled WGS sequence"/>
</dbReference>
<gene>
    <name evidence="1" type="ORF">QLQ12_26980</name>
</gene>
<organism evidence="1 2">
    <name type="scientific">Actinoplanes sandaracinus</name>
    <dbReference type="NCBI Taxonomy" id="3045177"/>
    <lineage>
        <taxon>Bacteria</taxon>
        <taxon>Bacillati</taxon>
        <taxon>Actinomycetota</taxon>
        <taxon>Actinomycetes</taxon>
        <taxon>Micromonosporales</taxon>
        <taxon>Micromonosporaceae</taxon>
        <taxon>Actinoplanes</taxon>
    </lineage>
</organism>
<keyword evidence="2" id="KW-1185">Reference proteome</keyword>
<evidence type="ECO:0000313" key="1">
    <source>
        <dbReference type="EMBL" id="MDI6102268.1"/>
    </source>
</evidence>
<comment type="caution">
    <text evidence="1">The sequence shown here is derived from an EMBL/GenBank/DDBJ whole genome shotgun (WGS) entry which is preliminary data.</text>
</comment>
<feature type="non-terminal residue" evidence="1">
    <location>
        <position position="60"/>
    </location>
</feature>
<name>A0ABT6WRE4_9ACTN</name>
<accession>A0ABT6WRE4</accession>